<evidence type="ECO:0000313" key="16">
    <source>
        <dbReference type="Proteomes" id="UP000003688"/>
    </source>
</evidence>
<dbReference type="GO" id="GO:0006412">
    <property type="term" value="P:translation"/>
    <property type="evidence" value="ECO:0007669"/>
    <property type="project" value="UniProtKB-KW"/>
</dbReference>
<dbReference type="InterPro" id="IPR032781">
    <property type="entry name" value="ABC_tran_Xtn"/>
</dbReference>
<keyword evidence="2" id="KW-0963">Cytoplasm</keyword>
<keyword evidence="11" id="KW-0648">Protein biosynthesis</keyword>
<feature type="coiled-coil region" evidence="12">
    <location>
        <begin position="559"/>
        <end position="586"/>
    </location>
</feature>
<dbReference type="Pfam" id="PF12848">
    <property type="entry name" value="ABC_tran_Xtn"/>
    <property type="match status" value="1"/>
</dbReference>
<dbReference type="SUPFAM" id="SSF52540">
    <property type="entry name" value="P-loop containing nucleoside triphosphate hydrolases"/>
    <property type="match status" value="2"/>
</dbReference>
<dbReference type="GO" id="GO:0005524">
    <property type="term" value="F:ATP binding"/>
    <property type="evidence" value="ECO:0007669"/>
    <property type="project" value="UniProtKB-KW"/>
</dbReference>
<keyword evidence="10" id="KW-0694">RNA-binding</keyword>
<dbReference type="Pfam" id="PF16326">
    <property type="entry name" value="ABC_tran_CTD"/>
    <property type="match status" value="1"/>
</dbReference>
<dbReference type="PROSITE" id="PS00211">
    <property type="entry name" value="ABC_TRANSPORTER_1"/>
    <property type="match status" value="2"/>
</dbReference>
<keyword evidence="7" id="KW-0378">Hydrolase</keyword>
<dbReference type="InterPro" id="IPR017871">
    <property type="entry name" value="ABC_transporter-like_CS"/>
</dbReference>
<keyword evidence="4" id="KW-0699">rRNA-binding</keyword>
<proteinExistence type="inferred from homology"/>
<dbReference type="InterPro" id="IPR032524">
    <property type="entry name" value="ABC_tran_C"/>
</dbReference>
<evidence type="ECO:0000256" key="6">
    <source>
        <dbReference type="ARBA" id="ARBA00022741"/>
    </source>
</evidence>
<evidence type="ECO:0000313" key="15">
    <source>
        <dbReference type="EMBL" id="EEF63216.1"/>
    </source>
</evidence>
<dbReference type="CDD" id="cd03221">
    <property type="entry name" value="ABCF_EF-3"/>
    <property type="match status" value="2"/>
</dbReference>
<reference evidence="15 16" key="1">
    <citation type="journal article" date="2011" name="J. Bacteriol.">
        <title>Genome sequence of 'Pedosphaera parvula' Ellin514, an aerobic Verrucomicrobial isolate from pasture soil.</title>
        <authorList>
            <person name="Kant R."/>
            <person name="van Passel M.W."/>
            <person name="Sangwan P."/>
            <person name="Palva A."/>
            <person name="Lucas S."/>
            <person name="Copeland A."/>
            <person name="Lapidus A."/>
            <person name="Glavina Del Rio T."/>
            <person name="Dalin E."/>
            <person name="Tice H."/>
            <person name="Bruce D."/>
            <person name="Goodwin L."/>
            <person name="Pitluck S."/>
            <person name="Chertkov O."/>
            <person name="Larimer F.W."/>
            <person name="Land M.L."/>
            <person name="Hauser L."/>
            <person name="Brettin T.S."/>
            <person name="Detter J.C."/>
            <person name="Han S."/>
            <person name="de Vos W.M."/>
            <person name="Janssen P.H."/>
            <person name="Smidt H."/>
        </authorList>
    </citation>
    <scope>NUCLEOTIDE SEQUENCE [LARGE SCALE GENOMIC DNA]</scope>
    <source>
        <strain evidence="15 16">Ellin514</strain>
    </source>
</reference>
<dbReference type="GO" id="GO:0000049">
    <property type="term" value="F:tRNA binding"/>
    <property type="evidence" value="ECO:0007669"/>
    <property type="project" value="UniProtKB-KW"/>
</dbReference>
<evidence type="ECO:0000256" key="3">
    <source>
        <dbReference type="ARBA" id="ARBA00022555"/>
    </source>
</evidence>
<dbReference type="InterPro" id="IPR027417">
    <property type="entry name" value="P-loop_NTPase"/>
</dbReference>
<name>B9X9P5_PEDPL</name>
<dbReference type="GO" id="GO:0003677">
    <property type="term" value="F:DNA binding"/>
    <property type="evidence" value="ECO:0007669"/>
    <property type="project" value="InterPro"/>
</dbReference>
<dbReference type="STRING" id="320771.Cflav_PD5851"/>
<organism evidence="15 16">
    <name type="scientific">Pedosphaera parvula (strain Ellin514)</name>
    <dbReference type="NCBI Taxonomy" id="320771"/>
    <lineage>
        <taxon>Bacteria</taxon>
        <taxon>Pseudomonadati</taxon>
        <taxon>Verrucomicrobiota</taxon>
        <taxon>Pedosphaerae</taxon>
        <taxon>Pedosphaerales</taxon>
        <taxon>Pedosphaeraceae</taxon>
        <taxon>Pedosphaera</taxon>
    </lineage>
</organism>
<evidence type="ECO:0000256" key="10">
    <source>
        <dbReference type="ARBA" id="ARBA00022884"/>
    </source>
</evidence>
<comment type="similarity">
    <text evidence="1">Belongs to the ABC transporter superfamily. ABCF family. Translational throttle EttA subfamily.</text>
</comment>
<dbReference type="FunFam" id="3.40.50.300:FF:000011">
    <property type="entry name" value="Putative ABC transporter ATP-binding component"/>
    <property type="match status" value="1"/>
</dbReference>
<keyword evidence="16" id="KW-1185">Reference proteome</keyword>
<feature type="domain" description="ABC transporter" evidence="14">
    <location>
        <begin position="316"/>
        <end position="533"/>
    </location>
</feature>
<evidence type="ECO:0000256" key="9">
    <source>
        <dbReference type="ARBA" id="ARBA00022845"/>
    </source>
</evidence>
<comment type="caution">
    <text evidence="15">The sequence shown here is derived from an EMBL/GenBank/DDBJ whole genome shotgun (WGS) entry which is preliminary data.</text>
</comment>
<dbReference type="InterPro" id="IPR003593">
    <property type="entry name" value="AAA+_ATPase"/>
</dbReference>
<dbReference type="FunFam" id="3.40.50.300:FF:000183">
    <property type="entry name" value="ABC transporter ATP-binding protein yjjK"/>
    <property type="match status" value="1"/>
</dbReference>
<dbReference type="EMBL" id="ABOX02000001">
    <property type="protein sequence ID" value="EEF63216.1"/>
    <property type="molecule type" value="Genomic_DNA"/>
</dbReference>
<dbReference type="OrthoDB" id="9801441at2"/>
<dbReference type="GO" id="GO:0019843">
    <property type="term" value="F:rRNA binding"/>
    <property type="evidence" value="ECO:0007669"/>
    <property type="project" value="UniProtKB-KW"/>
</dbReference>
<dbReference type="InterPro" id="IPR037118">
    <property type="entry name" value="Val-tRNA_synth_C_sf"/>
</dbReference>
<keyword evidence="8" id="KW-0067">ATP-binding</keyword>
<keyword evidence="5" id="KW-0677">Repeat</keyword>
<evidence type="ECO:0000256" key="5">
    <source>
        <dbReference type="ARBA" id="ARBA00022737"/>
    </source>
</evidence>
<feature type="region of interest" description="Disordered" evidence="13">
    <location>
        <begin position="530"/>
        <end position="557"/>
    </location>
</feature>
<evidence type="ECO:0000256" key="7">
    <source>
        <dbReference type="ARBA" id="ARBA00022801"/>
    </source>
</evidence>
<keyword evidence="6" id="KW-0547">Nucleotide-binding</keyword>
<dbReference type="PANTHER" id="PTHR42855">
    <property type="entry name" value="ABC TRANSPORTER ATP-BINDING SUBUNIT"/>
    <property type="match status" value="1"/>
</dbReference>
<dbReference type="Gene3D" id="3.40.50.300">
    <property type="entry name" value="P-loop containing nucleotide triphosphate hydrolases"/>
    <property type="match status" value="2"/>
</dbReference>
<evidence type="ECO:0000256" key="12">
    <source>
        <dbReference type="SAM" id="Coils"/>
    </source>
</evidence>
<dbReference type="Pfam" id="PF00005">
    <property type="entry name" value="ABC_tran"/>
    <property type="match status" value="2"/>
</dbReference>
<dbReference type="InterPro" id="IPR051309">
    <property type="entry name" value="ABCF_ATPase"/>
</dbReference>
<evidence type="ECO:0000256" key="4">
    <source>
        <dbReference type="ARBA" id="ARBA00022730"/>
    </source>
</evidence>
<feature type="domain" description="ABC transporter" evidence="14">
    <location>
        <begin position="10"/>
        <end position="251"/>
    </location>
</feature>
<keyword evidence="3" id="KW-0820">tRNA-binding</keyword>
<gene>
    <name evidence="15" type="ORF">Cflav_PD5851</name>
</gene>
<dbReference type="InterPro" id="IPR003439">
    <property type="entry name" value="ABC_transporter-like_ATP-bd"/>
</dbReference>
<accession>B9X9P5</accession>
<dbReference type="GO" id="GO:0016887">
    <property type="term" value="F:ATP hydrolysis activity"/>
    <property type="evidence" value="ECO:0007669"/>
    <property type="project" value="InterPro"/>
</dbReference>
<dbReference type="Gene3D" id="1.10.287.380">
    <property type="entry name" value="Valyl-tRNA synthetase, C-terminal domain"/>
    <property type="match status" value="1"/>
</dbReference>
<dbReference type="Proteomes" id="UP000003688">
    <property type="component" value="Unassembled WGS sequence"/>
</dbReference>
<dbReference type="SMART" id="SM00382">
    <property type="entry name" value="AAA"/>
    <property type="match status" value="2"/>
</dbReference>
<evidence type="ECO:0000256" key="1">
    <source>
        <dbReference type="ARBA" id="ARBA00005868"/>
    </source>
</evidence>
<dbReference type="PROSITE" id="PS50893">
    <property type="entry name" value="ABC_TRANSPORTER_2"/>
    <property type="match status" value="2"/>
</dbReference>
<evidence type="ECO:0000259" key="14">
    <source>
        <dbReference type="PROSITE" id="PS50893"/>
    </source>
</evidence>
<dbReference type="AlphaFoldDB" id="B9X9P5"/>
<keyword evidence="9" id="KW-0810">Translation regulation</keyword>
<evidence type="ECO:0000256" key="13">
    <source>
        <dbReference type="SAM" id="MobiDB-lite"/>
    </source>
</evidence>
<evidence type="ECO:0000256" key="8">
    <source>
        <dbReference type="ARBA" id="ARBA00022840"/>
    </source>
</evidence>
<dbReference type="RefSeq" id="WP_007412523.1">
    <property type="nucleotide sequence ID" value="NZ_ABOX02000001.1"/>
</dbReference>
<dbReference type="PANTHER" id="PTHR42855:SF1">
    <property type="entry name" value="ABC TRANSPORTER DOMAIN-CONTAINING PROTEIN"/>
    <property type="match status" value="1"/>
</dbReference>
<protein>
    <submittedName>
        <fullName evidence="15">ABC transporter related-protein</fullName>
    </submittedName>
</protein>
<evidence type="ECO:0000256" key="11">
    <source>
        <dbReference type="ARBA" id="ARBA00022917"/>
    </source>
</evidence>
<dbReference type="GO" id="GO:0006417">
    <property type="term" value="P:regulation of translation"/>
    <property type="evidence" value="ECO:0007669"/>
    <property type="project" value="UniProtKB-KW"/>
</dbReference>
<keyword evidence="12" id="KW-0175">Coiled coil</keyword>
<sequence length="632" mass="71613">MSNEAQTAILTATDLEVRYNEQIVLTKASLAIKEHDRIGMVGRNGSGKSTFLRILAQLQEADTGTVTRKRDLIVSYLPQTFSLDESLTVYENIREGARYLLDLIHEFESLPAESKRHADLEERIVAHEGWTLDSRIKTAMSHLNVPAGDRRIDTLSGGEKRRVAMCRTIVARPDLLILDEPTNHLDPESIEWLASFLEAFTGAFLLVTHDRYFLDRVTNCIVELANGKFFSYSGNYTDYLVSKAERQAAEENVEHKRQMFLKRELDWVRRGPKARTTKSKSRLDRYYEVEASGPPEIESDVELVIPPPPQLGNRVVELSSVGMERGGKMLFRGFDFTFENGMRIGVAGRNGLGKTTLLKAIIGELPPTEGTVKIGQLTKFNYVDQGRIQLNEEKTVFDEISDGTEFVVFGEGKLSLRAYLKRFLFTDERIKTQVKYLSGGERSRLLLARILKNGGNFLILDEPTNDLDLPTLRILEEALLAFPGCVLVVSHDRYFLNRVCTGILAFEGDEQIRYSVGDYDYYLEKQKRPLAREEKPVSPVAKPQPNSQPGATKRPRKLNFKETRELEGMEAQILAVEEEIGRVEALFLTPDFHQKYGQQTNELLAQVATGKKQLAALYARWEELESLKQEPA</sequence>
<evidence type="ECO:0000256" key="2">
    <source>
        <dbReference type="ARBA" id="ARBA00022490"/>
    </source>
</evidence>